<proteinExistence type="predicted"/>
<feature type="chain" id="PRO_5004664227" evidence="1">
    <location>
        <begin position="25"/>
        <end position="201"/>
    </location>
</feature>
<name>U5QPJ6_GLOK1</name>
<dbReference type="AlphaFoldDB" id="U5QPJ6"/>
<gene>
    <name evidence="2" type="ORF">GKIL_3293</name>
</gene>
<keyword evidence="3" id="KW-1185">Reference proteome</keyword>
<evidence type="ECO:0000256" key="1">
    <source>
        <dbReference type="SAM" id="SignalP"/>
    </source>
</evidence>
<dbReference type="Proteomes" id="UP000017396">
    <property type="component" value="Chromosome"/>
</dbReference>
<dbReference type="STRING" id="1183438.GKIL_3293"/>
<organism evidence="2 3">
    <name type="scientific">Gloeobacter kilaueensis (strain ATCC BAA-2537 / CCAP 1431/1 / ULC 316 / JS1)</name>
    <dbReference type="NCBI Taxonomy" id="1183438"/>
    <lineage>
        <taxon>Bacteria</taxon>
        <taxon>Bacillati</taxon>
        <taxon>Cyanobacteriota</taxon>
        <taxon>Cyanophyceae</taxon>
        <taxon>Gloeobacterales</taxon>
        <taxon>Gloeobacteraceae</taxon>
        <taxon>Gloeobacter</taxon>
    </lineage>
</organism>
<protein>
    <submittedName>
        <fullName evidence="2">Uncharacterized protein</fullName>
    </submittedName>
</protein>
<dbReference type="RefSeq" id="WP_023174826.1">
    <property type="nucleotide sequence ID" value="NC_022600.1"/>
</dbReference>
<accession>U5QPJ6</accession>
<dbReference type="PATRIC" id="fig|1183438.3.peg.3236"/>
<keyword evidence="1" id="KW-0732">Signal</keyword>
<feature type="signal peptide" evidence="1">
    <location>
        <begin position="1"/>
        <end position="24"/>
    </location>
</feature>
<dbReference type="eggNOG" id="ENOG503297K">
    <property type="taxonomic scope" value="Bacteria"/>
</dbReference>
<dbReference type="HOGENOM" id="CLU_105764_0_0_3"/>
<dbReference type="EMBL" id="CP003587">
    <property type="protein sequence ID" value="AGY59539.1"/>
    <property type="molecule type" value="Genomic_DNA"/>
</dbReference>
<evidence type="ECO:0000313" key="2">
    <source>
        <dbReference type="EMBL" id="AGY59539.1"/>
    </source>
</evidence>
<reference evidence="2 3" key="1">
    <citation type="journal article" date="2013" name="PLoS ONE">
        <title>Cultivation and Complete Genome Sequencing of Gloeobacter kilaueensis sp. nov., from a Lava Cave in Kilauea Caldera, Hawai'i.</title>
        <authorList>
            <person name="Saw J.H."/>
            <person name="Schatz M."/>
            <person name="Brown M.V."/>
            <person name="Kunkel D.D."/>
            <person name="Foster J.S."/>
            <person name="Shick H."/>
            <person name="Christensen S."/>
            <person name="Hou S."/>
            <person name="Wan X."/>
            <person name="Donachie S.P."/>
        </authorList>
    </citation>
    <scope>NUCLEOTIDE SEQUENCE [LARGE SCALE GENOMIC DNA]</scope>
    <source>
        <strain evidence="3">JS</strain>
    </source>
</reference>
<dbReference type="KEGG" id="glj:GKIL_3293"/>
<dbReference type="OrthoDB" id="488101at2"/>
<sequence>MKSYLQAGLSLLFAAMLSGPSALAQTATSSTPNVVPAGTTFEAKLQQEISTANNHDQERFTLREKNPLFGGNPILKDSQIEGHLEGVVKAAKGTRAQLHLVFDDIVLTNGTRLPLDASLVDSKLETKTKGTFLRNAGIIIGGAVAGHYLGKAAHVPLGGTGGAAAATAVVLNSPGGEVVIKRGTVLKLKLNSPLEAGAAAR</sequence>
<evidence type="ECO:0000313" key="3">
    <source>
        <dbReference type="Proteomes" id="UP000017396"/>
    </source>
</evidence>